<evidence type="ECO:0000256" key="2">
    <source>
        <dbReference type="ARBA" id="ARBA00022679"/>
    </source>
</evidence>
<dbReference type="Proteomes" id="UP000305451">
    <property type="component" value="Unassembled WGS sequence"/>
</dbReference>
<sequence length="237" mass="26319">MRAAAFFVAYWITTLFFAIFCLLLAALPGKRPLGWGLWLYGSTQVAALRYLAGVRIDVRGQENIPDEPCVFGAKHQSWGDGFVMLATIQHLGFVAGDHLYKFPLVGPILKKAGAIVLSNQGGERAQEVLNGGIARLRNEGRHVLIYPEGNLSAPGEKHRYRSGVFHLYDRLERPCVPVATNLGLAWDRQSYAKTPGTVTVEFLEPIAPGRDKEDFMSELERRIETRTDALVAQGLIR</sequence>
<feature type="domain" description="Phospholipid/glycerol acyltransferase" evidence="5">
    <location>
        <begin position="69"/>
        <end position="183"/>
    </location>
</feature>
<dbReference type="AlphaFoldDB" id="A0A4S2HE47"/>
<dbReference type="InterPro" id="IPR002123">
    <property type="entry name" value="Plipid/glycerol_acylTrfase"/>
</dbReference>
<dbReference type="RefSeq" id="WP_135943531.1">
    <property type="nucleotide sequence ID" value="NZ_BMEI01000001.1"/>
</dbReference>
<accession>A0A4S2HE47</accession>
<comment type="pathway">
    <text evidence="1">Lipid metabolism.</text>
</comment>
<keyword evidence="7" id="KW-1185">Reference proteome</keyword>
<evidence type="ECO:0000256" key="1">
    <source>
        <dbReference type="ARBA" id="ARBA00005189"/>
    </source>
</evidence>
<dbReference type="PANTHER" id="PTHR10434:SF40">
    <property type="entry name" value="1-ACYL-SN-GLYCEROL-3-PHOSPHATE ACYLTRANSFERASE"/>
    <property type="match status" value="1"/>
</dbReference>
<evidence type="ECO:0000256" key="3">
    <source>
        <dbReference type="ARBA" id="ARBA00023315"/>
    </source>
</evidence>
<evidence type="ECO:0000313" key="6">
    <source>
        <dbReference type="EMBL" id="TGY94335.1"/>
    </source>
</evidence>
<keyword evidence="2 6" id="KW-0808">Transferase</keyword>
<dbReference type="GO" id="GO:0006654">
    <property type="term" value="P:phosphatidic acid biosynthetic process"/>
    <property type="evidence" value="ECO:0007669"/>
    <property type="project" value="TreeGrafter"/>
</dbReference>
<comment type="caution">
    <text evidence="6">The sequence shown here is derived from an EMBL/GenBank/DDBJ whole genome shotgun (WGS) entry which is preliminary data.</text>
</comment>
<reference evidence="6 7" key="1">
    <citation type="journal article" date="2013" name="Int. J. Syst. Evol. Microbiol.">
        <title>Marinicauda pacifica gen. nov., sp. nov., a prosthecate alphaproteobacterium of the family Hyphomonadaceae isolated from deep seawater.</title>
        <authorList>
            <person name="Zhang X.Y."/>
            <person name="Li G.W."/>
            <person name="Wang C.S."/>
            <person name="Zhang Y.J."/>
            <person name="Xu X.W."/>
            <person name="Li H."/>
            <person name="Liu A."/>
            <person name="Liu C."/>
            <person name="Xie B.B."/>
            <person name="Qin Q.L."/>
            <person name="Xu Z."/>
            <person name="Chen X.L."/>
            <person name="Zhou B.C."/>
            <person name="Zhang Y.Z."/>
        </authorList>
    </citation>
    <scope>NUCLEOTIDE SEQUENCE [LARGE SCALE GENOMIC DNA]</scope>
    <source>
        <strain evidence="6 7">P-1 km-3</strain>
    </source>
</reference>
<name>A0A4S2HE47_9PROT</name>
<protein>
    <submittedName>
        <fullName evidence="6">1-acyl-sn-glycerol-3-phosphate acyltransferase</fullName>
    </submittedName>
</protein>
<gene>
    <name evidence="6" type="ORF">E5162_03410</name>
</gene>
<feature type="transmembrane region" description="Helical" evidence="4">
    <location>
        <begin position="7"/>
        <end position="27"/>
    </location>
</feature>
<keyword evidence="4" id="KW-1133">Transmembrane helix</keyword>
<organism evidence="6 7">
    <name type="scientific">Marinicauda pacifica</name>
    <dbReference type="NCBI Taxonomy" id="1133559"/>
    <lineage>
        <taxon>Bacteria</taxon>
        <taxon>Pseudomonadati</taxon>
        <taxon>Pseudomonadota</taxon>
        <taxon>Alphaproteobacteria</taxon>
        <taxon>Maricaulales</taxon>
        <taxon>Maricaulaceae</taxon>
        <taxon>Marinicauda</taxon>
    </lineage>
</organism>
<dbReference type="SMART" id="SM00563">
    <property type="entry name" value="PlsC"/>
    <property type="match status" value="1"/>
</dbReference>
<evidence type="ECO:0000313" key="7">
    <source>
        <dbReference type="Proteomes" id="UP000305451"/>
    </source>
</evidence>
<dbReference type="EMBL" id="SRXV01000001">
    <property type="protein sequence ID" value="TGY94335.1"/>
    <property type="molecule type" value="Genomic_DNA"/>
</dbReference>
<keyword evidence="4" id="KW-0472">Membrane</keyword>
<dbReference type="CDD" id="cd07989">
    <property type="entry name" value="LPLAT_AGPAT-like"/>
    <property type="match status" value="1"/>
</dbReference>
<dbReference type="Pfam" id="PF01553">
    <property type="entry name" value="Acyltransferase"/>
    <property type="match status" value="1"/>
</dbReference>
<dbReference type="PANTHER" id="PTHR10434">
    <property type="entry name" value="1-ACYL-SN-GLYCEROL-3-PHOSPHATE ACYLTRANSFERASE"/>
    <property type="match status" value="1"/>
</dbReference>
<evidence type="ECO:0000256" key="4">
    <source>
        <dbReference type="SAM" id="Phobius"/>
    </source>
</evidence>
<dbReference type="OrthoDB" id="5290997at2"/>
<dbReference type="GO" id="GO:0003841">
    <property type="term" value="F:1-acylglycerol-3-phosphate O-acyltransferase activity"/>
    <property type="evidence" value="ECO:0007669"/>
    <property type="project" value="TreeGrafter"/>
</dbReference>
<dbReference type="SUPFAM" id="SSF69593">
    <property type="entry name" value="Glycerol-3-phosphate (1)-acyltransferase"/>
    <property type="match status" value="1"/>
</dbReference>
<evidence type="ECO:0000259" key="5">
    <source>
        <dbReference type="SMART" id="SM00563"/>
    </source>
</evidence>
<proteinExistence type="predicted"/>
<keyword evidence="4" id="KW-0812">Transmembrane</keyword>
<keyword evidence="3 6" id="KW-0012">Acyltransferase</keyword>